<accession>A0A212U0A7</accession>
<dbReference type="GO" id="GO:0003677">
    <property type="term" value="F:DNA binding"/>
    <property type="evidence" value="ECO:0007669"/>
    <property type="project" value="InterPro"/>
</dbReference>
<dbReference type="EMBL" id="FYEZ01000002">
    <property type="protein sequence ID" value="SNC71564.1"/>
    <property type="molecule type" value="Genomic_DNA"/>
</dbReference>
<dbReference type="NCBIfam" id="TIGR01764">
    <property type="entry name" value="excise"/>
    <property type="match status" value="1"/>
</dbReference>
<keyword evidence="3" id="KW-1185">Reference proteome</keyword>
<dbReference type="InterPro" id="IPR009061">
    <property type="entry name" value="DNA-bd_dom_put_sf"/>
</dbReference>
<dbReference type="Proteomes" id="UP000198122">
    <property type="component" value="Unassembled WGS sequence"/>
</dbReference>
<proteinExistence type="predicted"/>
<sequence>MSTQIPTPSRDWLAPDAAAEHLNVSPRTLRRMVSEGRIPAYRLGPRLIRFDVADLDAALRPIPTVGGGAR</sequence>
<protein>
    <submittedName>
        <fullName evidence="2">DNA binding domain-containing protein, excisionase family</fullName>
    </submittedName>
</protein>
<name>A0A212U0A7_9MICO</name>
<evidence type="ECO:0000313" key="2">
    <source>
        <dbReference type="EMBL" id="SNC71564.1"/>
    </source>
</evidence>
<gene>
    <name evidence="2" type="ORF">SAMN05445756_1539</name>
</gene>
<dbReference type="InterPro" id="IPR041657">
    <property type="entry name" value="HTH_17"/>
</dbReference>
<organism evidence="2 3">
    <name type="scientific">Kytococcus aerolatus</name>
    <dbReference type="NCBI Taxonomy" id="592308"/>
    <lineage>
        <taxon>Bacteria</taxon>
        <taxon>Bacillati</taxon>
        <taxon>Actinomycetota</taxon>
        <taxon>Actinomycetes</taxon>
        <taxon>Micrococcales</taxon>
        <taxon>Kytococcaceae</taxon>
        <taxon>Kytococcus</taxon>
    </lineage>
</organism>
<dbReference type="Pfam" id="PF12728">
    <property type="entry name" value="HTH_17"/>
    <property type="match status" value="1"/>
</dbReference>
<reference evidence="2 3" key="1">
    <citation type="submission" date="2017-06" db="EMBL/GenBank/DDBJ databases">
        <authorList>
            <person name="Kim H.J."/>
            <person name="Triplett B.A."/>
        </authorList>
    </citation>
    <scope>NUCLEOTIDE SEQUENCE [LARGE SCALE GENOMIC DNA]</scope>
    <source>
        <strain evidence="2 3">DSM 22179</strain>
    </source>
</reference>
<feature type="domain" description="Helix-turn-helix" evidence="1">
    <location>
        <begin position="12"/>
        <end position="60"/>
    </location>
</feature>
<dbReference type="SUPFAM" id="SSF46955">
    <property type="entry name" value="Putative DNA-binding domain"/>
    <property type="match status" value="1"/>
</dbReference>
<evidence type="ECO:0000313" key="3">
    <source>
        <dbReference type="Proteomes" id="UP000198122"/>
    </source>
</evidence>
<dbReference type="RefSeq" id="WP_234994349.1">
    <property type="nucleotide sequence ID" value="NZ_FYEZ01000002.1"/>
</dbReference>
<dbReference type="AlphaFoldDB" id="A0A212U0A7"/>
<evidence type="ECO:0000259" key="1">
    <source>
        <dbReference type="Pfam" id="PF12728"/>
    </source>
</evidence>
<dbReference type="InterPro" id="IPR010093">
    <property type="entry name" value="SinI_DNA-bd"/>
</dbReference>